<dbReference type="AlphaFoldDB" id="A0A835F788"/>
<accession>A0A835F788</accession>
<dbReference type="InterPro" id="IPR002110">
    <property type="entry name" value="Ankyrin_rpt"/>
</dbReference>
<keyword evidence="5" id="KW-0040">ANK repeat</keyword>
<proteinExistence type="predicted"/>
<keyword evidence="4 7" id="KW-1133">Transmembrane helix</keyword>
<comment type="subcellular location">
    <subcellularLocation>
        <location evidence="1">Membrane</location>
        <topology evidence="1">Multi-pass membrane protein</topology>
    </subcellularLocation>
</comment>
<gene>
    <name evidence="9" type="ORF">HU200_016683</name>
</gene>
<dbReference type="PANTHER" id="PTHR24186:SF54">
    <property type="entry name" value="PGG DOMAIN-CONTAINING PROTEIN"/>
    <property type="match status" value="1"/>
</dbReference>
<evidence type="ECO:0000256" key="5">
    <source>
        <dbReference type="ARBA" id="ARBA00023043"/>
    </source>
</evidence>
<evidence type="ECO:0000313" key="9">
    <source>
        <dbReference type="EMBL" id="KAF8730820.1"/>
    </source>
</evidence>
<organism evidence="9 10">
    <name type="scientific">Digitaria exilis</name>
    <dbReference type="NCBI Taxonomy" id="1010633"/>
    <lineage>
        <taxon>Eukaryota</taxon>
        <taxon>Viridiplantae</taxon>
        <taxon>Streptophyta</taxon>
        <taxon>Embryophyta</taxon>
        <taxon>Tracheophyta</taxon>
        <taxon>Spermatophyta</taxon>
        <taxon>Magnoliopsida</taxon>
        <taxon>Liliopsida</taxon>
        <taxon>Poales</taxon>
        <taxon>Poaceae</taxon>
        <taxon>PACMAD clade</taxon>
        <taxon>Panicoideae</taxon>
        <taxon>Panicodae</taxon>
        <taxon>Paniceae</taxon>
        <taxon>Anthephorinae</taxon>
        <taxon>Digitaria</taxon>
    </lineage>
</organism>
<evidence type="ECO:0000256" key="2">
    <source>
        <dbReference type="ARBA" id="ARBA00022692"/>
    </source>
</evidence>
<dbReference type="InterPro" id="IPR026961">
    <property type="entry name" value="PGG_dom"/>
</dbReference>
<evidence type="ECO:0000256" key="4">
    <source>
        <dbReference type="ARBA" id="ARBA00022989"/>
    </source>
</evidence>
<keyword evidence="2 7" id="KW-0812">Transmembrane</keyword>
<feature type="transmembrane region" description="Helical" evidence="7">
    <location>
        <begin position="419"/>
        <end position="443"/>
    </location>
</feature>
<dbReference type="Pfam" id="PF12796">
    <property type="entry name" value="Ank_2"/>
    <property type="match status" value="1"/>
</dbReference>
<keyword evidence="3" id="KW-0677">Repeat</keyword>
<evidence type="ECO:0000256" key="1">
    <source>
        <dbReference type="ARBA" id="ARBA00004141"/>
    </source>
</evidence>
<dbReference type="SMART" id="SM00248">
    <property type="entry name" value="ANK"/>
    <property type="match status" value="6"/>
</dbReference>
<evidence type="ECO:0000256" key="7">
    <source>
        <dbReference type="SAM" id="Phobius"/>
    </source>
</evidence>
<protein>
    <recommendedName>
        <fullName evidence="8">PGG domain-containing protein</fullName>
    </recommendedName>
</protein>
<dbReference type="GO" id="GO:0005886">
    <property type="term" value="C:plasma membrane"/>
    <property type="evidence" value="ECO:0007669"/>
    <property type="project" value="TreeGrafter"/>
</dbReference>
<comment type="caution">
    <text evidence="9">The sequence shown here is derived from an EMBL/GenBank/DDBJ whole genome shotgun (WGS) entry which is preliminary data.</text>
</comment>
<evidence type="ECO:0000256" key="3">
    <source>
        <dbReference type="ARBA" id="ARBA00022737"/>
    </source>
</evidence>
<dbReference type="EMBL" id="JACEFO010001613">
    <property type="protein sequence ID" value="KAF8730820.1"/>
    <property type="molecule type" value="Genomic_DNA"/>
</dbReference>
<dbReference type="Pfam" id="PF13962">
    <property type="entry name" value="PGG"/>
    <property type="match status" value="1"/>
</dbReference>
<sequence length="532" mass="57989">MLVSLPVVVSIASPALQVNIELLEAATSGDVRSIPAMASQGSRLLLGITRLGNDQEQQQSIVGQTPLITGSRSSSSGGARMNNVLLNAATYGDVASMEDLAADDPAMLLATNPQGNTCLHIASMHGHITFCSDAIVLNKSLLGVVNKDGETPLLVAVTSGHDDLASLILSQCLAWEQGSDSILQQDKHGCNALHHAIRSGLTELALELIAAEPNLSKAVNSDKESPMFIAARRDFMDIFEQLLSIHDSAHCGALGHNVLHAAVCNDNPGIVRRIMETRPGLAKEEDFAEMTPVRAAAYENKIDILRLFLEHDQSLGYLMTTSALFFLKDHNHINEVYMLLRKADPNIVTSPYILHGAVKNKVTDKSRKDIKALTTKYTNNTSLVAILIATITFAAAFTLPGGYKSDGADEGHPILARNLAFQAFLISDTLAMCSSLVVAFVGIMANWEDLEFLLYYRSFTIRLMWFAYMATTIAFSTGLYTVLAPRLLWLAVPVCLLTALLPILTMVLGEWPIWKLRIQLRQNFMSDLLDMV</sequence>
<dbReference type="SUPFAM" id="SSF48403">
    <property type="entry name" value="Ankyrin repeat"/>
    <property type="match status" value="1"/>
</dbReference>
<reference evidence="9" key="1">
    <citation type="submission" date="2020-07" db="EMBL/GenBank/DDBJ databases">
        <title>Genome sequence and genetic diversity analysis of an under-domesticated orphan crop, white fonio (Digitaria exilis).</title>
        <authorList>
            <person name="Bennetzen J.L."/>
            <person name="Chen S."/>
            <person name="Ma X."/>
            <person name="Wang X."/>
            <person name="Yssel A.E.J."/>
            <person name="Chaluvadi S.R."/>
            <person name="Johnson M."/>
            <person name="Gangashetty P."/>
            <person name="Hamidou F."/>
            <person name="Sanogo M.D."/>
            <person name="Zwaenepoel A."/>
            <person name="Wallace J."/>
            <person name="Van De Peer Y."/>
            <person name="Van Deynze A."/>
        </authorList>
    </citation>
    <scope>NUCLEOTIDE SEQUENCE</scope>
    <source>
        <tissue evidence="9">Leaves</tissue>
    </source>
</reference>
<dbReference type="PANTHER" id="PTHR24186">
    <property type="entry name" value="PROTEIN PHOSPHATASE 1 REGULATORY SUBUNIT"/>
    <property type="match status" value="1"/>
</dbReference>
<dbReference type="InterPro" id="IPR036770">
    <property type="entry name" value="Ankyrin_rpt-contain_sf"/>
</dbReference>
<dbReference type="OrthoDB" id="303876at2759"/>
<evidence type="ECO:0000313" key="10">
    <source>
        <dbReference type="Proteomes" id="UP000636709"/>
    </source>
</evidence>
<feature type="transmembrane region" description="Helical" evidence="7">
    <location>
        <begin position="489"/>
        <end position="511"/>
    </location>
</feature>
<dbReference type="Proteomes" id="UP000636709">
    <property type="component" value="Unassembled WGS sequence"/>
</dbReference>
<name>A0A835F788_9POAL</name>
<dbReference type="Gene3D" id="1.25.40.20">
    <property type="entry name" value="Ankyrin repeat-containing domain"/>
    <property type="match status" value="2"/>
</dbReference>
<keyword evidence="10" id="KW-1185">Reference proteome</keyword>
<feature type="transmembrane region" description="Helical" evidence="7">
    <location>
        <begin position="377"/>
        <end position="399"/>
    </location>
</feature>
<evidence type="ECO:0000256" key="6">
    <source>
        <dbReference type="ARBA" id="ARBA00023136"/>
    </source>
</evidence>
<evidence type="ECO:0000259" key="8">
    <source>
        <dbReference type="Pfam" id="PF13962"/>
    </source>
</evidence>
<feature type="transmembrane region" description="Helical" evidence="7">
    <location>
        <begin position="463"/>
        <end position="483"/>
    </location>
</feature>
<keyword evidence="6 7" id="KW-0472">Membrane</keyword>
<feature type="domain" description="PGG" evidence="8">
    <location>
        <begin position="375"/>
        <end position="482"/>
    </location>
</feature>